<gene>
    <name evidence="6" type="ORF">ACJIZ3_012298</name>
</gene>
<evidence type="ECO:0000313" key="6">
    <source>
        <dbReference type="EMBL" id="KAL3850416.1"/>
    </source>
</evidence>
<evidence type="ECO:0000256" key="1">
    <source>
        <dbReference type="ARBA" id="ARBA00022723"/>
    </source>
</evidence>
<dbReference type="InterPro" id="IPR049627">
    <property type="entry name" value="SLX8"/>
</dbReference>
<protein>
    <recommendedName>
        <fullName evidence="5">RING-type domain-containing protein</fullName>
    </recommendedName>
</protein>
<dbReference type="Proteomes" id="UP001634393">
    <property type="component" value="Unassembled WGS sequence"/>
</dbReference>
<dbReference type="PANTHER" id="PTHR47094:SF1">
    <property type="entry name" value="RING-TYPE E3 UBIQUITIN TRANSFERASE"/>
    <property type="match status" value="1"/>
</dbReference>
<dbReference type="InterPro" id="IPR001841">
    <property type="entry name" value="Znf_RING"/>
</dbReference>
<dbReference type="Gene3D" id="3.30.40.10">
    <property type="entry name" value="Zinc/RING finger domain, C3HC4 (zinc finger)"/>
    <property type="match status" value="1"/>
</dbReference>
<comment type="caution">
    <text evidence="6">The sequence shown here is derived from an EMBL/GenBank/DDBJ whole genome shotgun (WGS) entry which is preliminary data.</text>
</comment>
<keyword evidence="7" id="KW-1185">Reference proteome</keyword>
<dbReference type="AlphaFoldDB" id="A0ABD3ULK3"/>
<evidence type="ECO:0000256" key="4">
    <source>
        <dbReference type="PROSITE-ProRule" id="PRU00175"/>
    </source>
</evidence>
<dbReference type="Pfam" id="PF13923">
    <property type="entry name" value="zf-C3HC4_2"/>
    <property type="match status" value="1"/>
</dbReference>
<name>A0ABD3ULK3_9LAMI</name>
<evidence type="ECO:0000256" key="3">
    <source>
        <dbReference type="ARBA" id="ARBA00022833"/>
    </source>
</evidence>
<dbReference type="EMBL" id="JBJXBP010000001">
    <property type="protein sequence ID" value="KAL3850416.1"/>
    <property type="molecule type" value="Genomic_DNA"/>
</dbReference>
<dbReference type="PROSITE" id="PS00518">
    <property type="entry name" value="ZF_RING_1"/>
    <property type="match status" value="1"/>
</dbReference>
<keyword evidence="2 4" id="KW-0863">Zinc-finger</keyword>
<keyword evidence="1" id="KW-0479">Metal-binding</keyword>
<dbReference type="PROSITE" id="PS50089">
    <property type="entry name" value="ZF_RING_2"/>
    <property type="match status" value="1"/>
</dbReference>
<sequence>MSSQEPLRRSTRARCRNPVLDVDLNVVPPCESRNQEGTSNLNRSLNRQADQEGLATLPAPIDLEAIDDDVIISSPRAFAEAKNNSRRNQGRTVVVDVDTVERPPRNKRRRVPANQTIINSDLFINLDGSSNSVRNSGKSTIVSPSPAPPPKEPTFSCPVCMGPLVEEVSTKCGHIFCKGCIKAAIAAQSKCPTCRRKITMKDVIRIYLPATGSS</sequence>
<evidence type="ECO:0000313" key="7">
    <source>
        <dbReference type="Proteomes" id="UP001634393"/>
    </source>
</evidence>
<dbReference type="InterPro" id="IPR017907">
    <property type="entry name" value="Znf_RING_CS"/>
</dbReference>
<dbReference type="GO" id="GO:0008270">
    <property type="term" value="F:zinc ion binding"/>
    <property type="evidence" value="ECO:0007669"/>
    <property type="project" value="UniProtKB-KW"/>
</dbReference>
<keyword evidence="3" id="KW-0862">Zinc</keyword>
<evidence type="ECO:0000259" key="5">
    <source>
        <dbReference type="PROSITE" id="PS50089"/>
    </source>
</evidence>
<proteinExistence type="predicted"/>
<dbReference type="SMART" id="SM00184">
    <property type="entry name" value="RING"/>
    <property type="match status" value="1"/>
</dbReference>
<evidence type="ECO:0000256" key="2">
    <source>
        <dbReference type="ARBA" id="ARBA00022771"/>
    </source>
</evidence>
<reference evidence="6 7" key="1">
    <citation type="submission" date="2024-12" db="EMBL/GenBank/DDBJ databases">
        <title>The unique morphological basis and parallel evolutionary history of personate flowers in Penstemon.</title>
        <authorList>
            <person name="Depatie T.H."/>
            <person name="Wessinger C.A."/>
        </authorList>
    </citation>
    <scope>NUCLEOTIDE SEQUENCE [LARGE SCALE GENOMIC DNA]</scope>
    <source>
        <strain evidence="6">WTNN_2</strain>
        <tissue evidence="6">Leaf</tissue>
    </source>
</reference>
<dbReference type="InterPro" id="IPR013083">
    <property type="entry name" value="Znf_RING/FYVE/PHD"/>
</dbReference>
<feature type="domain" description="RING-type" evidence="5">
    <location>
        <begin position="157"/>
        <end position="195"/>
    </location>
</feature>
<organism evidence="6 7">
    <name type="scientific">Penstemon smallii</name>
    <dbReference type="NCBI Taxonomy" id="265156"/>
    <lineage>
        <taxon>Eukaryota</taxon>
        <taxon>Viridiplantae</taxon>
        <taxon>Streptophyta</taxon>
        <taxon>Embryophyta</taxon>
        <taxon>Tracheophyta</taxon>
        <taxon>Spermatophyta</taxon>
        <taxon>Magnoliopsida</taxon>
        <taxon>eudicotyledons</taxon>
        <taxon>Gunneridae</taxon>
        <taxon>Pentapetalae</taxon>
        <taxon>asterids</taxon>
        <taxon>lamiids</taxon>
        <taxon>Lamiales</taxon>
        <taxon>Plantaginaceae</taxon>
        <taxon>Cheloneae</taxon>
        <taxon>Penstemon</taxon>
    </lineage>
</organism>
<accession>A0ABD3ULK3</accession>
<dbReference type="PANTHER" id="PTHR47094">
    <property type="entry name" value="ELFLESS, ISOFORM B"/>
    <property type="match status" value="1"/>
</dbReference>
<dbReference type="SUPFAM" id="SSF57850">
    <property type="entry name" value="RING/U-box"/>
    <property type="match status" value="1"/>
</dbReference>